<evidence type="ECO:0000313" key="2">
    <source>
        <dbReference type="EMBL" id="MBD8048669.1"/>
    </source>
</evidence>
<accession>A0ABR8YXU9</accession>
<organism evidence="2 3">
    <name type="scientific">Clostridium faecium</name>
    <dbReference type="NCBI Taxonomy" id="2762223"/>
    <lineage>
        <taxon>Bacteria</taxon>
        <taxon>Bacillati</taxon>
        <taxon>Bacillota</taxon>
        <taxon>Clostridia</taxon>
        <taxon>Eubacteriales</taxon>
        <taxon>Clostridiaceae</taxon>
        <taxon>Clostridium</taxon>
    </lineage>
</organism>
<dbReference type="EMBL" id="JACSQB010000163">
    <property type="protein sequence ID" value="MBD8048669.1"/>
    <property type="molecule type" value="Genomic_DNA"/>
</dbReference>
<sequence>MGQIDIKSLFYSLQTQMCAKLSTNRQHIQHPGIKGDSSELNWIEWLKAYLPKRYSVDKAFIIDCDGNMSDQIDVVIYDQQYSPFVFNQDNAYYIPAESVYAIFEVKQEINKENIIYAGDKTKSVRSLKRTSTAIPHAGGYYAPKPHNKILSGILTLSSVWNPPLGKSFEEAIYSLDDESKLDIGCILAEGSFLADYKNDVLMKSTEEESLIFFFLKLLIELQSLGTTPAIDINCYGSALDSI</sequence>
<feature type="domain" description="DUF6602" evidence="1">
    <location>
        <begin position="23"/>
        <end position="127"/>
    </location>
</feature>
<gene>
    <name evidence="2" type="ORF">H9637_16805</name>
</gene>
<proteinExistence type="predicted"/>
<evidence type="ECO:0000313" key="3">
    <source>
        <dbReference type="Proteomes" id="UP000627166"/>
    </source>
</evidence>
<dbReference type="Pfam" id="PF20247">
    <property type="entry name" value="DUF6602"/>
    <property type="match status" value="1"/>
</dbReference>
<dbReference type="RefSeq" id="WP_191741608.1">
    <property type="nucleotide sequence ID" value="NZ_JACSQB010000163.1"/>
</dbReference>
<dbReference type="CDD" id="cd21411">
    <property type="entry name" value="NucC"/>
    <property type="match status" value="1"/>
</dbReference>
<comment type="caution">
    <text evidence="2">The sequence shown here is derived from an EMBL/GenBank/DDBJ whole genome shotgun (WGS) entry which is preliminary data.</text>
</comment>
<evidence type="ECO:0000259" key="1">
    <source>
        <dbReference type="Pfam" id="PF20247"/>
    </source>
</evidence>
<name>A0ABR8YXU9_9CLOT</name>
<dbReference type="InterPro" id="IPR046537">
    <property type="entry name" value="DUF6602"/>
</dbReference>
<protein>
    <recommendedName>
        <fullName evidence="1">DUF6602 domain-containing protein</fullName>
    </recommendedName>
</protein>
<reference evidence="2 3" key="1">
    <citation type="submission" date="2020-08" db="EMBL/GenBank/DDBJ databases">
        <title>A Genomic Blueprint of the Chicken Gut Microbiome.</title>
        <authorList>
            <person name="Gilroy R."/>
            <person name="Ravi A."/>
            <person name="Getino M."/>
            <person name="Pursley I."/>
            <person name="Horton D.L."/>
            <person name="Alikhan N.-F."/>
            <person name="Baker D."/>
            <person name="Gharbi K."/>
            <person name="Hall N."/>
            <person name="Watson M."/>
            <person name="Adriaenssens E.M."/>
            <person name="Foster-Nyarko E."/>
            <person name="Jarju S."/>
            <person name="Secka A."/>
            <person name="Antonio M."/>
            <person name="Oren A."/>
            <person name="Chaudhuri R."/>
            <person name="La Ragione R.M."/>
            <person name="Hildebrand F."/>
            <person name="Pallen M.J."/>
        </authorList>
    </citation>
    <scope>NUCLEOTIDE SEQUENCE [LARGE SCALE GENOMIC DNA]</scope>
    <source>
        <strain evidence="2 3">N37</strain>
    </source>
</reference>
<keyword evidence="3" id="KW-1185">Reference proteome</keyword>
<dbReference type="Proteomes" id="UP000627166">
    <property type="component" value="Unassembled WGS sequence"/>
</dbReference>